<protein>
    <submittedName>
        <fullName evidence="2">Uncharacterized protein</fullName>
    </submittedName>
</protein>
<feature type="region of interest" description="Disordered" evidence="1">
    <location>
        <begin position="200"/>
        <end position="219"/>
    </location>
</feature>
<reference evidence="2 3" key="1">
    <citation type="submission" date="2016-02" db="EMBL/GenBank/DDBJ databases">
        <title>Genome analysis of coral dinoflagellate symbionts highlights evolutionary adaptations to a symbiotic lifestyle.</title>
        <authorList>
            <person name="Aranda M."/>
            <person name="Li Y."/>
            <person name="Liew Y.J."/>
            <person name="Baumgarten S."/>
            <person name="Simakov O."/>
            <person name="Wilson M."/>
            <person name="Piel J."/>
            <person name="Ashoor H."/>
            <person name="Bougouffa S."/>
            <person name="Bajic V.B."/>
            <person name="Ryu T."/>
            <person name="Ravasi T."/>
            <person name="Bayer T."/>
            <person name="Micklem G."/>
            <person name="Kim H."/>
            <person name="Bhak J."/>
            <person name="Lajeunesse T.C."/>
            <person name="Voolstra C.R."/>
        </authorList>
    </citation>
    <scope>NUCLEOTIDE SEQUENCE [LARGE SCALE GENOMIC DNA]</scope>
    <source>
        <strain evidence="2 3">CCMP2467</strain>
    </source>
</reference>
<dbReference type="AlphaFoldDB" id="A0A1Q9C5I2"/>
<comment type="caution">
    <text evidence="2">The sequence shown here is derived from an EMBL/GenBank/DDBJ whole genome shotgun (WGS) entry which is preliminary data.</text>
</comment>
<proteinExistence type="predicted"/>
<feature type="region of interest" description="Disordered" evidence="1">
    <location>
        <begin position="148"/>
        <end position="168"/>
    </location>
</feature>
<accession>A0A1Q9C5I2</accession>
<evidence type="ECO:0000313" key="2">
    <source>
        <dbReference type="EMBL" id="OLP78184.1"/>
    </source>
</evidence>
<gene>
    <name evidence="2" type="ORF">AK812_SmicGene41668</name>
</gene>
<feature type="compositionally biased region" description="Basic residues" evidence="1">
    <location>
        <begin position="149"/>
        <end position="167"/>
    </location>
</feature>
<feature type="region of interest" description="Disordered" evidence="1">
    <location>
        <begin position="344"/>
        <end position="400"/>
    </location>
</feature>
<feature type="compositionally biased region" description="Basic residues" evidence="1">
    <location>
        <begin position="364"/>
        <end position="382"/>
    </location>
</feature>
<evidence type="ECO:0000313" key="3">
    <source>
        <dbReference type="Proteomes" id="UP000186817"/>
    </source>
</evidence>
<keyword evidence="3" id="KW-1185">Reference proteome</keyword>
<dbReference type="Proteomes" id="UP000186817">
    <property type="component" value="Unassembled WGS sequence"/>
</dbReference>
<name>A0A1Q9C5I2_SYMMI</name>
<dbReference type="EMBL" id="LSRX01001649">
    <property type="protein sequence ID" value="OLP78184.1"/>
    <property type="molecule type" value="Genomic_DNA"/>
</dbReference>
<evidence type="ECO:0000256" key="1">
    <source>
        <dbReference type="SAM" id="MobiDB-lite"/>
    </source>
</evidence>
<sequence>MAKVVLLSKLDSKGKKGAWLRLQEDEPARTREELLYHFGCSVLDGTHVETGSRFYKHEEVWFVVERLLVQDGLDKGAKALQVWDVQMQKHVSFAFKYEEDDPSYEEYELEEEEALALNCLEELDPEEAAESGHAIQLQLAANAAFGKAKAQKAKRRGKGKGKGKVVRSHLTLDERRDKMKALKAKSKCLSCGTIGHWARDPGRKFPNQKGGKRQGKNRANIAIVAPRQNPDGGLYEGQKKVPLNPPKDRCADCTDCSYAGNGPQGKFEDHAVSEKLLEATEQAVPIIQALTADDATADLNPEAVEQLMVLLQDRVSQAIALEECIHPAALHEWLRQAITTVMDQSPSSPSWGFVPTALVARGRSPGKRKGKGKGKGKAKAKGKPPAPEQQPGGTTAEPEFYQISDPLGADTFVGSQCPELDADYREAILLESFRTKSELHDPFPASPLTMVPLEVTM</sequence>
<organism evidence="2 3">
    <name type="scientific">Symbiodinium microadriaticum</name>
    <name type="common">Dinoflagellate</name>
    <name type="synonym">Zooxanthella microadriatica</name>
    <dbReference type="NCBI Taxonomy" id="2951"/>
    <lineage>
        <taxon>Eukaryota</taxon>
        <taxon>Sar</taxon>
        <taxon>Alveolata</taxon>
        <taxon>Dinophyceae</taxon>
        <taxon>Suessiales</taxon>
        <taxon>Symbiodiniaceae</taxon>
        <taxon>Symbiodinium</taxon>
    </lineage>
</organism>
<dbReference type="OrthoDB" id="10333881at2759"/>